<reference evidence="2 3" key="1">
    <citation type="journal article" date="2018" name="Mol. Biol. Evol.">
        <title>Analysis of the draft genome of the red seaweed Gracilariopsis chorda provides insights into genome size evolution in Rhodophyta.</title>
        <authorList>
            <person name="Lee J."/>
            <person name="Yang E.C."/>
            <person name="Graf L."/>
            <person name="Yang J.H."/>
            <person name="Qiu H."/>
            <person name="Zel Zion U."/>
            <person name="Chan C.X."/>
            <person name="Stephens T.G."/>
            <person name="Weber A.P.M."/>
            <person name="Boo G.H."/>
            <person name="Boo S.M."/>
            <person name="Kim K.M."/>
            <person name="Shin Y."/>
            <person name="Jung M."/>
            <person name="Lee S.J."/>
            <person name="Yim H.S."/>
            <person name="Lee J.H."/>
            <person name="Bhattacharya D."/>
            <person name="Yoon H.S."/>
        </authorList>
    </citation>
    <scope>NUCLEOTIDE SEQUENCE [LARGE SCALE GENOMIC DNA]</scope>
    <source>
        <strain evidence="2 3">SKKU-2015</strain>
        <tissue evidence="2">Whole body</tissue>
    </source>
</reference>
<name>A0A2V3ILM4_9FLOR</name>
<feature type="compositionally biased region" description="Basic and acidic residues" evidence="1">
    <location>
        <begin position="394"/>
        <end position="415"/>
    </location>
</feature>
<dbReference type="STRING" id="448386.A0A2V3ILM4"/>
<feature type="region of interest" description="Disordered" evidence="1">
    <location>
        <begin position="1"/>
        <end position="27"/>
    </location>
</feature>
<sequence length="663" mass="76185">MNRNSAQPPPKNPVSDMISQPESQHGKQICDSALHLPSDCVQPFLKQVVTHVSGWGKATAASFLSEPVPLLDESVERLSSLHLQNKMIENDPLSATPLFLHSFDMRASTEAEEPYVKAKPATHSAFATGVQPTLPYRVQLELEEPPPKQKAQPFVTKATPRRVPKGPSLNDTFALGRRAIGPDLNRADQRVHVNRNSIPTPVRRRRSNPLHRRVSKPKTVEEENEDEIVGQPLSDESQLQRPPGLTDEQWKIQKEKLLRKKDINKVLSRINELKKVQETRVEEKHRPIEESSEDYLKNIVPADDTFYERSKRRQERDEKKRELATEASKKRKDTLRVRKENKKRRIEKKLRAVRGRGRDDESEEDDPQVEEEENQNDQATHIQEETDQQTDSQEGSKRERGEPHDDNHNSTEPHGHQKPSHSEVQSMPPLSYHPQEHPRRRAMEDQYQDRRAYEGQGYQNGSYMSHQPQGRHTAYNREHSTLHPHPSGATPTQPFRHPYDAQPPYPWGGAPPPSYPPPYPGPPYQPGYAPPHMYDSRSGLPPRIGFPPTPSHPPMGYPPSANDAPFRPPNTHRPRNFRDSHSPTMTQGNPHAYHDRRSHSPNMPQGNPHAYYDHQPHRARRQEGGSDRPYYPEYEQSPPAPRPGSGHYPPQSEYHQRERPYRR</sequence>
<feature type="compositionally biased region" description="Basic and acidic residues" evidence="1">
    <location>
        <begin position="434"/>
        <end position="453"/>
    </location>
</feature>
<evidence type="ECO:0000313" key="2">
    <source>
        <dbReference type="EMBL" id="PXF42981.1"/>
    </source>
</evidence>
<feature type="region of interest" description="Disordered" evidence="1">
    <location>
        <begin position="309"/>
        <end position="663"/>
    </location>
</feature>
<evidence type="ECO:0000313" key="3">
    <source>
        <dbReference type="Proteomes" id="UP000247409"/>
    </source>
</evidence>
<dbReference type="OrthoDB" id="10589897at2759"/>
<feature type="compositionally biased region" description="Pro residues" evidence="1">
    <location>
        <begin position="501"/>
        <end position="529"/>
    </location>
</feature>
<gene>
    <name evidence="2" type="ORF">BWQ96_07285</name>
</gene>
<feature type="compositionally biased region" description="Acidic residues" evidence="1">
    <location>
        <begin position="360"/>
        <end position="375"/>
    </location>
</feature>
<feature type="compositionally biased region" description="Basic residues" evidence="1">
    <location>
        <begin position="339"/>
        <end position="355"/>
    </location>
</feature>
<accession>A0A2V3ILM4</accession>
<dbReference type="EMBL" id="NBIV01000142">
    <property type="protein sequence ID" value="PXF42981.1"/>
    <property type="molecule type" value="Genomic_DNA"/>
</dbReference>
<feature type="compositionally biased region" description="Basic residues" evidence="1">
    <location>
        <begin position="202"/>
        <end position="216"/>
    </location>
</feature>
<feature type="compositionally biased region" description="Polar residues" evidence="1">
    <location>
        <begin position="457"/>
        <end position="470"/>
    </location>
</feature>
<evidence type="ECO:0000256" key="1">
    <source>
        <dbReference type="SAM" id="MobiDB-lite"/>
    </source>
</evidence>
<feature type="compositionally biased region" description="Basic and acidic residues" evidence="1">
    <location>
        <begin position="611"/>
        <end position="626"/>
    </location>
</feature>
<organism evidence="2 3">
    <name type="scientific">Gracilariopsis chorda</name>
    <dbReference type="NCBI Taxonomy" id="448386"/>
    <lineage>
        <taxon>Eukaryota</taxon>
        <taxon>Rhodophyta</taxon>
        <taxon>Florideophyceae</taxon>
        <taxon>Rhodymeniophycidae</taxon>
        <taxon>Gracilariales</taxon>
        <taxon>Gracilariaceae</taxon>
        <taxon>Gracilariopsis</taxon>
    </lineage>
</organism>
<proteinExistence type="predicted"/>
<keyword evidence="3" id="KW-1185">Reference proteome</keyword>
<protein>
    <submittedName>
        <fullName evidence="2">Uncharacterized protein</fullName>
    </submittedName>
</protein>
<feature type="compositionally biased region" description="Pro residues" evidence="1">
    <location>
        <begin position="544"/>
        <end position="557"/>
    </location>
</feature>
<dbReference type="AlphaFoldDB" id="A0A2V3ILM4"/>
<dbReference type="Proteomes" id="UP000247409">
    <property type="component" value="Unassembled WGS sequence"/>
</dbReference>
<comment type="caution">
    <text evidence="2">The sequence shown here is derived from an EMBL/GenBank/DDBJ whole genome shotgun (WGS) entry which is preliminary data.</text>
</comment>
<feature type="compositionally biased region" description="Basic and acidic residues" evidence="1">
    <location>
        <begin position="654"/>
        <end position="663"/>
    </location>
</feature>
<feature type="region of interest" description="Disordered" evidence="1">
    <location>
        <begin position="144"/>
        <end position="247"/>
    </location>
</feature>
<feature type="compositionally biased region" description="Basic and acidic residues" evidence="1">
    <location>
        <begin position="309"/>
        <end position="338"/>
    </location>
</feature>